<reference evidence="11 12" key="1">
    <citation type="submission" date="2020-07" db="EMBL/GenBank/DDBJ databases">
        <authorList>
            <person name="Feng X."/>
        </authorList>
    </citation>
    <scope>NUCLEOTIDE SEQUENCE [LARGE SCALE GENOMIC DNA]</scope>
    <source>
        <strain evidence="11 12">JCM31066</strain>
    </source>
</reference>
<dbReference type="GO" id="GO:0046872">
    <property type="term" value="F:metal ion binding"/>
    <property type="evidence" value="ECO:0007669"/>
    <property type="project" value="UniProtKB-KW"/>
</dbReference>
<name>A0A842HA37_9BACT</name>
<evidence type="ECO:0000256" key="9">
    <source>
        <dbReference type="ARBA" id="ARBA00031449"/>
    </source>
</evidence>
<protein>
    <recommendedName>
        <fullName evidence="5">6-carboxy-5,6,7,8-tetrahydropterin synthase</fullName>
        <ecNumber evidence="4">4.1.2.50</ecNumber>
    </recommendedName>
    <alternativeName>
        <fullName evidence="9">Queuosine biosynthesis protein QueD</fullName>
    </alternativeName>
</protein>
<evidence type="ECO:0000256" key="1">
    <source>
        <dbReference type="ARBA" id="ARBA00001947"/>
    </source>
</evidence>
<accession>A0A842HA37</accession>
<gene>
    <name evidence="11" type="ORF">H5P28_03260</name>
</gene>
<organism evidence="11 12">
    <name type="scientific">Ruficoccus amylovorans</name>
    <dbReference type="NCBI Taxonomy" id="1804625"/>
    <lineage>
        <taxon>Bacteria</taxon>
        <taxon>Pseudomonadati</taxon>
        <taxon>Verrucomicrobiota</taxon>
        <taxon>Opitutia</taxon>
        <taxon>Puniceicoccales</taxon>
        <taxon>Cerasicoccaceae</taxon>
        <taxon>Ruficoccus</taxon>
    </lineage>
</organism>
<dbReference type="Proteomes" id="UP000546464">
    <property type="component" value="Unassembled WGS sequence"/>
</dbReference>
<comment type="similarity">
    <text evidence="3">Belongs to the PTPS family. QueD subfamily.</text>
</comment>
<dbReference type="Pfam" id="PF01242">
    <property type="entry name" value="PTPS"/>
    <property type="match status" value="1"/>
</dbReference>
<keyword evidence="8" id="KW-0456">Lyase</keyword>
<comment type="caution">
    <text evidence="11">The sequence shown here is derived from an EMBL/GenBank/DDBJ whole genome shotgun (WGS) entry which is preliminary data.</text>
</comment>
<sequence>MLTCRKSFTDIPFAHRQHCHDGHCALLHGHNWTLHVTFACSAPDANGFVVDFGKLKYLRAWIDENLDHACVLNEDDPLREQLVSGCPEAFKVYLVASCSCEGLAMHLHGVFDRLVRADSGGRAWVTEVTVDEDSKNSATYRAAD</sequence>
<keyword evidence="7" id="KW-0862">Zinc</keyword>
<evidence type="ECO:0000256" key="10">
    <source>
        <dbReference type="ARBA" id="ARBA00048807"/>
    </source>
</evidence>
<evidence type="ECO:0000256" key="5">
    <source>
        <dbReference type="ARBA" id="ARBA00018141"/>
    </source>
</evidence>
<evidence type="ECO:0000256" key="7">
    <source>
        <dbReference type="ARBA" id="ARBA00022833"/>
    </source>
</evidence>
<proteinExistence type="inferred from homology"/>
<dbReference type="PANTHER" id="PTHR12589:SF7">
    <property type="entry name" value="6-PYRUVOYL TETRAHYDROBIOPTERIN SYNTHASE"/>
    <property type="match status" value="1"/>
</dbReference>
<dbReference type="RefSeq" id="WP_185674283.1">
    <property type="nucleotide sequence ID" value="NZ_JACHVB010000013.1"/>
</dbReference>
<evidence type="ECO:0000256" key="4">
    <source>
        <dbReference type="ARBA" id="ARBA00012982"/>
    </source>
</evidence>
<dbReference type="EMBL" id="JACHVB010000013">
    <property type="protein sequence ID" value="MBC2593272.1"/>
    <property type="molecule type" value="Genomic_DNA"/>
</dbReference>
<dbReference type="InterPro" id="IPR007115">
    <property type="entry name" value="6-PTP_synth/QueD"/>
</dbReference>
<comment type="pathway">
    <text evidence="2">Purine metabolism; 7-cyano-7-deazaguanine biosynthesis.</text>
</comment>
<evidence type="ECO:0000313" key="12">
    <source>
        <dbReference type="Proteomes" id="UP000546464"/>
    </source>
</evidence>
<dbReference type="UniPathway" id="UPA00391"/>
<evidence type="ECO:0000313" key="11">
    <source>
        <dbReference type="EMBL" id="MBC2593272.1"/>
    </source>
</evidence>
<dbReference type="Gene3D" id="3.30.479.10">
    <property type="entry name" value="6-pyruvoyl tetrahydropterin synthase/QueD"/>
    <property type="match status" value="1"/>
</dbReference>
<keyword evidence="12" id="KW-1185">Reference proteome</keyword>
<dbReference type="EC" id="4.1.2.50" evidence="4"/>
<comment type="catalytic activity">
    <reaction evidence="10">
        <text>7,8-dihydroneopterin 3'-triphosphate + H2O = 6-carboxy-5,6,7,8-tetrahydropterin + triphosphate + acetaldehyde + 2 H(+)</text>
        <dbReference type="Rhea" id="RHEA:27966"/>
        <dbReference type="ChEBI" id="CHEBI:15343"/>
        <dbReference type="ChEBI" id="CHEBI:15377"/>
        <dbReference type="ChEBI" id="CHEBI:15378"/>
        <dbReference type="ChEBI" id="CHEBI:18036"/>
        <dbReference type="ChEBI" id="CHEBI:58462"/>
        <dbReference type="ChEBI" id="CHEBI:61032"/>
        <dbReference type="EC" id="4.1.2.50"/>
    </reaction>
</comment>
<evidence type="ECO:0000256" key="2">
    <source>
        <dbReference type="ARBA" id="ARBA00005061"/>
    </source>
</evidence>
<evidence type="ECO:0000256" key="6">
    <source>
        <dbReference type="ARBA" id="ARBA00022723"/>
    </source>
</evidence>
<dbReference type="GO" id="GO:0070497">
    <property type="term" value="F:6-carboxytetrahydropterin synthase activity"/>
    <property type="evidence" value="ECO:0007669"/>
    <property type="project" value="UniProtKB-EC"/>
</dbReference>
<evidence type="ECO:0000256" key="3">
    <source>
        <dbReference type="ARBA" id="ARBA00008900"/>
    </source>
</evidence>
<dbReference type="PANTHER" id="PTHR12589">
    <property type="entry name" value="PYRUVOYL TETRAHYDROBIOPTERIN SYNTHASE"/>
    <property type="match status" value="1"/>
</dbReference>
<evidence type="ECO:0000256" key="8">
    <source>
        <dbReference type="ARBA" id="ARBA00023239"/>
    </source>
</evidence>
<comment type="cofactor">
    <cofactor evidence="1">
        <name>Zn(2+)</name>
        <dbReference type="ChEBI" id="CHEBI:29105"/>
    </cofactor>
</comment>
<dbReference type="AlphaFoldDB" id="A0A842HA37"/>
<dbReference type="SUPFAM" id="SSF55620">
    <property type="entry name" value="Tetrahydrobiopterin biosynthesis enzymes-like"/>
    <property type="match status" value="1"/>
</dbReference>
<keyword evidence="6" id="KW-0479">Metal-binding</keyword>
<dbReference type="InterPro" id="IPR038418">
    <property type="entry name" value="6-PTP_synth/QueD_sf"/>
</dbReference>